<proteinExistence type="predicted"/>
<feature type="domain" description="N-acetyltransferase" evidence="3">
    <location>
        <begin position="5"/>
        <end position="196"/>
    </location>
</feature>
<keyword evidence="5" id="KW-1185">Reference proteome</keyword>
<dbReference type="GO" id="GO:0016747">
    <property type="term" value="F:acyltransferase activity, transferring groups other than amino-acyl groups"/>
    <property type="evidence" value="ECO:0007669"/>
    <property type="project" value="InterPro"/>
</dbReference>
<gene>
    <name evidence="4" type="ORF">SAMN06309945_0799</name>
</gene>
<evidence type="ECO:0000256" key="1">
    <source>
        <dbReference type="ARBA" id="ARBA00022679"/>
    </source>
</evidence>
<accession>A0A1T5IS19</accession>
<keyword evidence="2" id="KW-0012">Acyltransferase</keyword>
<dbReference type="CDD" id="cd04301">
    <property type="entry name" value="NAT_SF"/>
    <property type="match status" value="1"/>
</dbReference>
<reference evidence="4 5" key="1">
    <citation type="submission" date="2017-02" db="EMBL/GenBank/DDBJ databases">
        <authorList>
            <person name="Peterson S.W."/>
        </authorList>
    </citation>
    <scope>NUCLEOTIDE SEQUENCE [LARGE SCALE GENOMIC DNA]</scope>
    <source>
        <strain evidence="4 5">VKM Ac-2059</strain>
    </source>
</reference>
<dbReference type="RefSeq" id="WP_200811482.1">
    <property type="nucleotide sequence ID" value="NZ_FUZP01000001.1"/>
</dbReference>
<keyword evidence="1 4" id="KW-0808">Transferase</keyword>
<dbReference type="Gene3D" id="3.40.630.30">
    <property type="match status" value="1"/>
</dbReference>
<evidence type="ECO:0000259" key="3">
    <source>
        <dbReference type="PROSITE" id="PS51186"/>
    </source>
</evidence>
<evidence type="ECO:0000313" key="5">
    <source>
        <dbReference type="Proteomes" id="UP000190857"/>
    </source>
</evidence>
<evidence type="ECO:0000256" key="2">
    <source>
        <dbReference type="ARBA" id="ARBA00023315"/>
    </source>
</evidence>
<dbReference type="SUPFAM" id="SSF55729">
    <property type="entry name" value="Acyl-CoA N-acyltransferases (Nat)"/>
    <property type="match status" value="1"/>
</dbReference>
<name>A0A1T5IS19_9MICO</name>
<dbReference type="PANTHER" id="PTHR43877">
    <property type="entry name" value="AMINOALKYLPHOSPHONATE N-ACETYLTRANSFERASE-RELATED-RELATED"/>
    <property type="match status" value="1"/>
</dbReference>
<dbReference type="Proteomes" id="UP000190857">
    <property type="component" value="Unassembled WGS sequence"/>
</dbReference>
<protein>
    <submittedName>
        <fullName evidence="4">Acetyltransferase (GNAT) family protein</fullName>
    </submittedName>
</protein>
<dbReference type="InterPro" id="IPR000182">
    <property type="entry name" value="GNAT_dom"/>
</dbReference>
<dbReference type="AlphaFoldDB" id="A0A1T5IS19"/>
<dbReference type="STRING" id="123320.SAMN06309945_0799"/>
<dbReference type="InterPro" id="IPR016181">
    <property type="entry name" value="Acyl_CoA_acyltransferase"/>
</dbReference>
<dbReference type="Pfam" id="PF00583">
    <property type="entry name" value="Acetyltransf_1"/>
    <property type="match status" value="1"/>
</dbReference>
<dbReference type="EMBL" id="FUZP01000001">
    <property type="protein sequence ID" value="SKC41984.1"/>
    <property type="molecule type" value="Genomic_DNA"/>
</dbReference>
<evidence type="ECO:0000313" key="4">
    <source>
        <dbReference type="EMBL" id="SKC41984.1"/>
    </source>
</evidence>
<dbReference type="PROSITE" id="PS51186">
    <property type="entry name" value="GNAT"/>
    <property type="match status" value="1"/>
</dbReference>
<sequence length="196" mass="21287">MTGSLIIRPFEPADEADLVDICLRTGAAGEDASHLYASPTLLADVYATPYARHDPSLALVVDNGQRAVGYVLATADTRAFAQWFSGTWWPSVRPDPVVPSDAALVTSADDPERMLLADVDRYPAHLHIDLLPEAQGRGLGRRLMGQTFDRLRERRVPAVYLALDPANTGAGVFYERLGFTPLLTSNPDGSVRGLDL</sequence>
<dbReference type="InterPro" id="IPR050832">
    <property type="entry name" value="Bact_Acetyltransf"/>
</dbReference>
<organism evidence="4 5">
    <name type="scientific">Okibacterium fritillariae</name>
    <dbReference type="NCBI Taxonomy" id="123320"/>
    <lineage>
        <taxon>Bacteria</taxon>
        <taxon>Bacillati</taxon>
        <taxon>Actinomycetota</taxon>
        <taxon>Actinomycetes</taxon>
        <taxon>Micrococcales</taxon>
        <taxon>Microbacteriaceae</taxon>
        <taxon>Okibacterium</taxon>
    </lineage>
</organism>